<comment type="similarity">
    <text evidence="1 10">Belongs to the tannase family.</text>
</comment>
<dbReference type="SUPFAM" id="SSF53474">
    <property type="entry name" value="alpha/beta-Hydrolases"/>
    <property type="match status" value="1"/>
</dbReference>
<proteinExistence type="inferred from homology"/>
<keyword evidence="7" id="KW-0106">Calcium</keyword>
<dbReference type="InterPro" id="IPR029058">
    <property type="entry name" value="AB_hydrolase_fold"/>
</dbReference>
<keyword evidence="3" id="KW-0624">Polysaccharide degradation</keyword>
<keyword evidence="3" id="KW-0119">Carbohydrate metabolism</keyword>
<feature type="chain" id="PRO_5041782936" description="Carboxylic ester hydrolase" evidence="10">
    <location>
        <begin position="26"/>
        <end position="539"/>
    </location>
</feature>
<dbReference type="EC" id="3.1.1.-" evidence="10"/>
<organism evidence="11 12">
    <name type="scientific">Roridomyces roridus</name>
    <dbReference type="NCBI Taxonomy" id="1738132"/>
    <lineage>
        <taxon>Eukaryota</taxon>
        <taxon>Fungi</taxon>
        <taxon>Dikarya</taxon>
        <taxon>Basidiomycota</taxon>
        <taxon>Agaricomycotina</taxon>
        <taxon>Agaricomycetes</taxon>
        <taxon>Agaricomycetidae</taxon>
        <taxon>Agaricales</taxon>
        <taxon>Marasmiineae</taxon>
        <taxon>Mycenaceae</taxon>
        <taxon>Roridomyces</taxon>
    </lineage>
</organism>
<keyword evidence="2" id="KW-0719">Serine esterase</keyword>
<gene>
    <name evidence="11" type="ORF">FB45DRAFT_756455</name>
</gene>
<reference evidence="11" key="1">
    <citation type="submission" date="2023-03" db="EMBL/GenBank/DDBJ databases">
        <title>Massive genome expansion in bonnet fungi (Mycena s.s.) driven by repeated elements and novel gene families across ecological guilds.</title>
        <authorList>
            <consortium name="Lawrence Berkeley National Laboratory"/>
            <person name="Harder C.B."/>
            <person name="Miyauchi S."/>
            <person name="Viragh M."/>
            <person name="Kuo A."/>
            <person name="Thoen E."/>
            <person name="Andreopoulos B."/>
            <person name="Lu D."/>
            <person name="Skrede I."/>
            <person name="Drula E."/>
            <person name="Henrissat B."/>
            <person name="Morin E."/>
            <person name="Kohler A."/>
            <person name="Barry K."/>
            <person name="LaButti K."/>
            <person name="Morin E."/>
            <person name="Salamov A."/>
            <person name="Lipzen A."/>
            <person name="Mereny Z."/>
            <person name="Hegedus B."/>
            <person name="Baldrian P."/>
            <person name="Stursova M."/>
            <person name="Weitz H."/>
            <person name="Taylor A."/>
            <person name="Grigoriev I.V."/>
            <person name="Nagy L.G."/>
            <person name="Martin F."/>
            <person name="Kauserud H."/>
        </authorList>
    </citation>
    <scope>NUCLEOTIDE SEQUENCE</scope>
    <source>
        <strain evidence="11">9284</strain>
    </source>
</reference>
<comment type="caution">
    <text evidence="11">The sequence shown here is derived from an EMBL/GenBank/DDBJ whole genome shotgun (WGS) entry which is preliminary data.</text>
</comment>
<dbReference type="GO" id="GO:0046872">
    <property type="term" value="F:metal ion binding"/>
    <property type="evidence" value="ECO:0007669"/>
    <property type="project" value="UniProtKB-KW"/>
</dbReference>
<comment type="catalytic activity">
    <reaction evidence="9">
        <text>feruloyl-polysaccharide + H2O = ferulate + polysaccharide.</text>
        <dbReference type="EC" id="3.1.1.73"/>
    </reaction>
</comment>
<dbReference type="PANTHER" id="PTHR33938">
    <property type="entry name" value="FERULOYL ESTERASE B-RELATED"/>
    <property type="match status" value="1"/>
</dbReference>
<dbReference type="GO" id="GO:0045493">
    <property type="term" value="P:xylan catabolic process"/>
    <property type="evidence" value="ECO:0007669"/>
    <property type="project" value="UniProtKB-KW"/>
</dbReference>
<name>A0AAD7FFS2_9AGAR</name>
<evidence type="ECO:0000313" key="11">
    <source>
        <dbReference type="EMBL" id="KAJ7617366.1"/>
    </source>
</evidence>
<evidence type="ECO:0000256" key="1">
    <source>
        <dbReference type="ARBA" id="ARBA00006249"/>
    </source>
</evidence>
<evidence type="ECO:0000256" key="2">
    <source>
        <dbReference type="ARBA" id="ARBA00022487"/>
    </source>
</evidence>
<protein>
    <recommendedName>
        <fullName evidence="10">Carboxylic ester hydrolase</fullName>
        <ecNumber evidence="10">3.1.1.-</ecNumber>
    </recommendedName>
</protein>
<evidence type="ECO:0000256" key="5">
    <source>
        <dbReference type="ARBA" id="ARBA00022729"/>
    </source>
</evidence>
<sequence>MYLGLGSLLALVIQNLPFYLQDTTTAESRCLDLESTLNIENTTILNVAYVRGDTRVQPQGTCAGEAHVSVSLCRVQYVTHTSARSAIHAEAWLPDEWYGRFLVAGNGGLGGCIPYNLLDYGSSMHFATIAADNGHDGYTAVPFLHNDQVLQDFATRSIHIASLTGKEILRTYYARPHAKSYFLGCSTGGRQGTYSAVHHAENFDGILAGAPGTDWNHLMHWMGMLARAVGAPNASKSASFIPPELWRVVAEEVMAQCDGLDGLEDGMISEPDECGFRPEVLLCGGARGNKECLTPAQVDALRTIYSPLYDAGQLVYPRFDPGSEGVGMPFTGEFPELLSQWFKYGVINATSYDFSTYGPAEGRLMDSINAGGIATWDGNMSAFRDRGGKYLTYHGQADWIVPAGNSKRQYSLVSSTMGLSTPEMDSFYRLFLAPGMAHCLDGPGAWDFGQLGHAEAVTLWQSDLELTMGLRHAAAGNVHTPVRNDSAHNILLALVDWVEGGMAPETITGTGDDGVERAHCRYPAVSMWDEESEEWQCVM</sequence>
<keyword evidence="3" id="KW-0858">Xylan degradation</keyword>
<dbReference type="PANTHER" id="PTHR33938:SF15">
    <property type="entry name" value="FERULOYL ESTERASE B-RELATED"/>
    <property type="match status" value="1"/>
</dbReference>
<accession>A0AAD7FFS2</accession>
<evidence type="ECO:0000256" key="4">
    <source>
        <dbReference type="ARBA" id="ARBA00022723"/>
    </source>
</evidence>
<dbReference type="AlphaFoldDB" id="A0AAD7FFS2"/>
<keyword evidence="12" id="KW-1185">Reference proteome</keyword>
<dbReference type="EMBL" id="JARKIF010000021">
    <property type="protein sequence ID" value="KAJ7617366.1"/>
    <property type="molecule type" value="Genomic_DNA"/>
</dbReference>
<evidence type="ECO:0000256" key="7">
    <source>
        <dbReference type="ARBA" id="ARBA00022837"/>
    </source>
</evidence>
<evidence type="ECO:0000256" key="10">
    <source>
        <dbReference type="RuleBase" id="RU361238"/>
    </source>
</evidence>
<evidence type="ECO:0000256" key="3">
    <source>
        <dbReference type="ARBA" id="ARBA00022651"/>
    </source>
</evidence>
<dbReference type="InterPro" id="IPR011118">
    <property type="entry name" value="Tannase/feruloyl_esterase"/>
</dbReference>
<evidence type="ECO:0000313" key="12">
    <source>
        <dbReference type="Proteomes" id="UP001221142"/>
    </source>
</evidence>
<evidence type="ECO:0000256" key="6">
    <source>
        <dbReference type="ARBA" id="ARBA00022801"/>
    </source>
</evidence>
<keyword evidence="6 10" id="KW-0378">Hydrolase</keyword>
<evidence type="ECO:0000256" key="9">
    <source>
        <dbReference type="ARBA" id="ARBA00034075"/>
    </source>
</evidence>
<keyword evidence="5 10" id="KW-0732">Signal</keyword>
<dbReference type="Pfam" id="PF07519">
    <property type="entry name" value="Tannase"/>
    <property type="match status" value="1"/>
</dbReference>
<keyword evidence="4" id="KW-0479">Metal-binding</keyword>
<keyword evidence="8" id="KW-1015">Disulfide bond</keyword>
<dbReference type="GO" id="GO:0030600">
    <property type="term" value="F:feruloyl esterase activity"/>
    <property type="evidence" value="ECO:0007669"/>
    <property type="project" value="UniProtKB-EC"/>
</dbReference>
<dbReference type="Proteomes" id="UP001221142">
    <property type="component" value="Unassembled WGS sequence"/>
</dbReference>
<feature type="signal peptide" evidence="10">
    <location>
        <begin position="1"/>
        <end position="25"/>
    </location>
</feature>
<evidence type="ECO:0000256" key="8">
    <source>
        <dbReference type="ARBA" id="ARBA00023157"/>
    </source>
</evidence>